<evidence type="ECO:0000313" key="4">
    <source>
        <dbReference type="Proteomes" id="UP000265515"/>
    </source>
</evidence>
<evidence type="ECO:0000256" key="2">
    <source>
        <dbReference type="SAM" id="Phobius"/>
    </source>
</evidence>
<feature type="compositionally biased region" description="Basic and acidic residues" evidence="1">
    <location>
        <begin position="97"/>
        <end position="110"/>
    </location>
</feature>
<name>A0A388L8V2_CHABU</name>
<evidence type="ECO:0000256" key="1">
    <source>
        <dbReference type="SAM" id="MobiDB-lite"/>
    </source>
</evidence>
<dbReference type="AlphaFoldDB" id="A0A388L8V2"/>
<gene>
    <name evidence="3" type="ORF">CBR_g27839</name>
</gene>
<keyword evidence="4" id="KW-1185">Reference proteome</keyword>
<dbReference type="EMBL" id="BFEA01000299">
    <property type="protein sequence ID" value="GBG78613.1"/>
    <property type="molecule type" value="Genomic_DNA"/>
</dbReference>
<feature type="compositionally biased region" description="Basic and acidic residues" evidence="1">
    <location>
        <begin position="125"/>
        <end position="147"/>
    </location>
</feature>
<feature type="compositionally biased region" description="Acidic residues" evidence="1">
    <location>
        <begin position="111"/>
        <end position="124"/>
    </location>
</feature>
<protein>
    <submittedName>
        <fullName evidence="3">Uncharacterized protein</fullName>
    </submittedName>
</protein>
<feature type="region of interest" description="Disordered" evidence="1">
    <location>
        <begin position="160"/>
        <end position="190"/>
    </location>
</feature>
<keyword evidence="2" id="KW-1133">Transmembrane helix</keyword>
<organism evidence="3 4">
    <name type="scientific">Chara braunii</name>
    <name type="common">Braun's stonewort</name>
    <dbReference type="NCBI Taxonomy" id="69332"/>
    <lineage>
        <taxon>Eukaryota</taxon>
        <taxon>Viridiplantae</taxon>
        <taxon>Streptophyta</taxon>
        <taxon>Charophyceae</taxon>
        <taxon>Charales</taxon>
        <taxon>Characeae</taxon>
        <taxon>Chara</taxon>
    </lineage>
</organism>
<comment type="caution">
    <text evidence="3">The sequence shown here is derived from an EMBL/GenBank/DDBJ whole genome shotgun (WGS) entry which is preliminary data.</text>
</comment>
<evidence type="ECO:0000313" key="3">
    <source>
        <dbReference type="EMBL" id="GBG78613.1"/>
    </source>
</evidence>
<keyword evidence="2" id="KW-0472">Membrane</keyword>
<feature type="region of interest" description="Disordered" evidence="1">
    <location>
        <begin position="97"/>
        <end position="147"/>
    </location>
</feature>
<keyword evidence="2" id="KW-0812">Transmembrane</keyword>
<dbReference type="Gramene" id="GBG78613">
    <property type="protein sequence ID" value="GBG78613"/>
    <property type="gene ID" value="CBR_g27839"/>
</dbReference>
<accession>A0A388L8V2</accession>
<dbReference type="Proteomes" id="UP000265515">
    <property type="component" value="Unassembled WGS sequence"/>
</dbReference>
<reference evidence="3 4" key="1">
    <citation type="journal article" date="2018" name="Cell">
        <title>The Chara Genome: Secondary Complexity and Implications for Plant Terrestrialization.</title>
        <authorList>
            <person name="Nishiyama T."/>
            <person name="Sakayama H."/>
            <person name="Vries J.D."/>
            <person name="Buschmann H."/>
            <person name="Saint-Marcoux D."/>
            <person name="Ullrich K.K."/>
            <person name="Haas F.B."/>
            <person name="Vanderstraeten L."/>
            <person name="Becker D."/>
            <person name="Lang D."/>
            <person name="Vosolsobe S."/>
            <person name="Rombauts S."/>
            <person name="Wilhelmsson P.K.I."/>
            <person name="Janitza P."/>
            <person name="Kern R."/>
            <person name="Heyl A."/>
            <person name="Rumpler F."/>
            <person name="Villalobos L.I.A.C."/>
            <person name="Clay J.M."/>
            <person name="Skokan R."/>
            <person name="Toyoda A."/>
            <person name="Suzuki Y."/>
            <person name="Kagoshima H."/>
            <person name="Schijlen E."/>
            <person name="Tajeshwar N."/>
            <person name="Catarino B."/>
            <person name="Hetherington A.J."/>
            <person name="Saltykova A."/>
            <person name="Bonnot C."/>
            <person name="Breuninger H."/>
            <person name="Symeonidi A."/>
            <person name="Radhakrishnan G.V."/>
            <person name="Van Nieuwerburgh F."/>
            <person name="Deforce D."/>
            <person name="Chang C."/>
            <person name="Karol K.G."/>
            <person name="Hedrich R."/>
            <person name="Ulvskov P."/>
            <person name="Glockner G."/>
            <person name="Delwiche C.F."/>
            <person name="Petrasek J."/>
            <person name="Van de Peer Y."/>
            <person name="Friml J."/>
            <person name="Beilby M."/>
            <person name="Dolan L."/>
            <person name="Kohara Y."/>
            <person name="Sugano S."/>
            <person name="Fujiyama A."/>
            <person name="Delaux P.-M."/>
            <person name="Quint M."/>
            <person name="TheiBen G."/>
            <person name="Hagemann M."/>
            <person name="Harholt J."/>
            <person name="Dunand C."/>
            <person name="Zachgo S."/>
            <person name="Langdale J."/>
            <person name="Maumus F."/>
            <person name="Straeten D.V.D."/>
            <person name="Gould S.B."/>
            <person name="Rensing S.A."/>
        </authorList>
    </citation>
    <scope>NUCLEOTIDE SEQUENCE [LARGE SCALE GENOMIC DNA]</scope>
    <source>
        <strain evidence="3 4">S276</strain>
    </source>
</reference>
<proteinExistence type="predicted"/>
<sequence length="190" mass="21787">MDDYPMYGLLVGFSLWGTFWRLLFPLGFWNTFTCRVDTRGGASTKPYTQEQVEETARILAERKAKKEKKEFLKQGKLKAIAEEQAAKKKKLEEEMVRLQQEEEEKRKAVEEEAATEEEEVEEEPLERRRGGDKGETSGTKGEDAWMEKKISEWVANLSLGEDEEALLYVPQEEREAGSNGEPPGPPDGRR</sequence>
<feature type="transmembrane region" description="Helical" evidence="2">
    <location>
        <begin position="6"/>
        <end position="29"/>
    </location>
</feature>